<feature type="domain" description="DDE Tnp4" evidence="3">
    <location>
        <begin position="178"/>
        <end position="328"/>
    </location>
</feature>
<organism evidence="4">
    <name type="scientific">Lygus hesperus</name>
    <name type="common">Western plant bug</name>
    <dbReference type="NCBI Taxonomy" id="30085"/>
    <lineage>
        <taxon>Eukaryota</taxon>
        <taxon>Metazoa</taxon>
        <taxon>Ecdysozoa</taxon>
        <taxon>Arthropoda</taxon>
        <taxon>Hexapoda</taxon>
        <taxon>Insecta</taxon>
        <taxon>Pterygota</taxon>
        <taxon>Neoptera</taxon>
        <taxon>Paraneoptera</taxon>
        <taxon>Hemiptera</taxon>
        <taxon>Heteroptera</taxon>
        <taxon>Panheteroptera</taxon>
        <taxon>Cimicomorpha</taxon>
        <taxon>Miridae</taxon>
        <taxon>Mirini</taxon>
        <taxon>Lygus</taxon>
    </lineage>
</organism>
<comment type="cofactor">
    <cofactor evidence="1">
        <name>a divalent metal cation</name>
        <dbReference type="ChEBI" id="CHEBI:60240"/>
    </cofactor>
</comment>
<evidence type="ECO:0000256" key="1">
    <source>
        <dbReference type="ARBA" id="ARBA00001968"/>
    </source>
</evidence>
<dbReference type="PANTHER" id="PTHR34615:SF1">
    <property type="entry name" value="PX DOMAIN-CONTAINING PROTEIN"/>
    <property type="match status" value="1"/>
</dbReference>
<evidence type="ECO:0000256" key="2">
    <source>
        <dbReference type="ARBA" id="ARBA00022723"/>
    </source>
</evidence>
<evidence type="ECO:0000313" key="4">
    <source>
        <dbReference type="EMBL" id="JAP98342.1"/>
    </source>
</evidence>
<gene>
    <name evidence="4" type="ORF">g.65251</name>
</gene>
<dbReference type="GO" id="GO:0046872">
    <property type="term" value="F:metal ion binding"/>
    <property type="evidence" value="ECO:0007669"/>
    <property type="project" value="UniProtKB-KW"/>
</dbReference>
<feature type="non-terminal residue" evidence="4">
    <location>
        <position position="1"/>
    </location>
</feature>
<sequence length="340" mass="38395">AELYVNGLLSADGMLTVLEAFLERDSIRNPPRQLREHFGIFNLDEMAEQDVVRQFRFSKRDLPELLRNLAIPPSVHTGGPNGYRVPGMTALCILLRRLAYPNRLSDLEREFGISKSALSAITNWTTNFIIQEKGHLLTDLGRISWLNTGKLATYAEAVASRGAPLTTCWAFIGSTARRMCRPEEDQGHNFSRHKRFHALKYQSIATPDGLIINLQGPYQGRLRDAAFWTGNDVQDQVRRLCVTPARSFVMYGDSSYPISDILITPYPSKTQVPRQLLFNRAMSKVRIAVEWGFGKVLQQFPFVDHSKNQKLQLQDLGGMYSVAVLLTNCHTCLYGSQTSE</sequence>
<reference evidence="4" key="1">
    <citation type="journal article" date="2016" name="Gigascience">
        <title>De novo construction of an expanded transcriptome assembly for the western tarnished plant bug, Lygus hesperus.</title>
        <authorList>
            <person name="Tassone E.E."/>
            <person name="Geib S.M."/>
            <person name="Hall B."/>
            <person name="Fabrick J.A."/>
            <person name="Brent C.S."/>
            <person name="Hull J.J."/>
        </authorList>
    </citation>
    <scope>NUCLEOTIDE SEQUENCE</scope>
</reference>
<dbReference type="InterPro" id="IPR027806">
    <property type="entry name" value="HARBI1_dom"/>
</dbReference>
<proteinExistence type="predicted"/>
<accession>A0A146KPC3</accession>
<dbReference type="Pfam" id="PF13359">
    <property type="entry name" value="DDE_Tnp_4"/>
    <property type="match status" value="1"/>
</dbReference>
<dbReference type="AlphaFoldDB" id="A0A146KPC3"/>
<protein>
    <recommendedName>
        <fullName evidence="3">DDE Tnp4 domain-containing protein</fullName>
    </recommendedName>
</protein>
<dbReference type="PANTHER" id="PTHR34615">
    <property type="entry name" value="PX DOMAIN-CONTAINING PROTEIN"/>
    <property type="match status" value="1"/>
</dbReference>
<feature type="non-terminal residue" evidence="4">
    <location>
        <position position="340"/>
    </location>
</feature>
<evidence type="ECO:0000259" key="3">
    <source>
        <dbReference type="Pfam" id="PF13359"/>
    </source>
</evidence>
<name>A0A146KPC3_LYGHE</name>
<dbReference type="EMBL" id="GDHC01020286">
    <property type="protein sequence ID" value="JAP98342.1"/>
    <property type="molecule type" value="Transcribed_RNA"/>
</dbReference>
<keyword evidence="2" id="KW-0479">Metal-binding</keyword>